<dbReference type="ExpressionAtlas" id="N1QUC1">
    <property type="expression patterns" value="baseline"/>
</dbReference>
<dbReference type="PANTHER" id="PTHR13068">
    <property type="entry name" value="CGI-12 PROTEIN-RELATED"/>
    <property type="match status" value="1"/>
</dbReference>
<comment type="similarity">
    <text evidence="1">Belongs to the mTERF family.</text>
</comment>
<keyword evidence="2" id="KW-0804">Transcription</keyword>
<dbReference type="InterPro" id="IPR003690">
    <property type="entry name" value="MTERF"/>
</dbReference>
<evidence type="ECO:0000256" key="1">
    <source>
        <dbReference type="ARBA" id="ARBA00007692"/>
    </source>
</evidence>
<dbReference type="PANTHER" id="PTHR13068:SF39">
    <property type="entry name" value="OS02G0749900 PROTEIN"/>
    <property type="match status" value="1"/>
</dbReference>
<dbReference type="EnsemblPlants" id="EMT02596">
    <property type="protein sequence ID" value="EMT02596"/>
    <property type="gene ID" value="F775_12505"/>
</dbReference>
<accession>N1QUC1</accession>
<keyword evidence="2" id="KW-0806">Transcription termination</keyword>
<dbReference type="GO" id="GO:0003676">
    <property type="term" value="F:nucleic acid binding"/>
    <property type="evidence" value="ECO:0007669"/>
    <property type="project" value="InterPro"/>
</dbReference>
<dbReference type="Gene3D" id="1.25.70.10">
    <property type="entry name" value="Transcription termination factor 3, mitochondrial"/>
    <property type="match status" value="2"/>
</dbReference>
<dbReference type="GO" id="GO:0006353">
    <property type="term" value="P:DNA-templated transcription termination"/>
    <property type="evidence" value="ECO:0007669"/>
    <property type="project" value="UniProtKB-KW"/>
</dbReference>
<dbReference type="AlphaFoldDB" id="N1QUC1"/>
<sequence length="194" mass="22197">MVTHVEKLGMRRYSGMFKNALETVCNIRPENITSKMACLKRALGRSEAVLAVCKLPSILLMSERRLSHKLEFLRMEFGLEPSYTAHGLAILAYDLEKRVMPRHYVIEVLEPSYTAHGLAILAYDLEKRVMPRHYVIEVLEVKDLVKKDIDLYIVFAYTEKKFVGKYIDRYSERVLGLADAYAAACAGKIPEIQP</sequence>
<evidence type="ECO:0000256" key="3">
    <source>
        <dbReference type="ARBA" id="ARBA00022946"/>
    </source>
</evidence>
<name>N1QUC1_AEGTA</name>
<organism evidence="4">
    <name type="scientific">Aegilops tauschii</name>
    <name type="common">Tausch's goatgrass</name>
    <name type="synonym">Aegilops squarrosa</name>
    <dbReference type="NCBI Taxonomy" id="37682"/>
    <lineage>
        <taxon>Eukaryota</taxon>
        <taxon>Viridiplantae</taxon>
        <taxon>Streptophyta</taxon>
        <taxon>Embryophyta</taxon>
        <taxon>Tracheophyta</taxon>
        <taxon>Spermatophyta</taxon>
        <taxon>Magnoliopsida</taxon>
        <taxon>Liliopsida</taxon>
        <taxon>Poales</taxon>
        <taxon>Poaceae</taxon>
        <taxon>BOP clade</taxon>
        <taxon>Pooideae</taxon>
        <taxon>Triticodae</taxon>
        <taxon>Triticeae</taxon>
        <taxon>Triticinae</taxon>
        <taxon>Aegilops</taxon>
    </lineage>
</organism>
<dbReference type="InterPro" id="IPR038538">
    <property type="entry name" value="MTERF_sf"/>
</dbReference>
<evidence type="ECO:0000313" key="4">
    <source>
        <dbReference type="EnsemblPlants" id="EMT02596"/>
    </source>
</evidence>
<keyword evidence="2" id="KW-0805">Transcription regulation</keyword>
<reference evidence="4" key="1">
    <citation type="submission" date="2015-06" db="UniProtKB">
        <authorList>
            <consortium name="EnsemblPlants"/>
        </authorList>
    </citation>
    <scope>IDENTIFICATION</scope>
</reference>
<proteinExistence type="inferred from homology"/>
<evidence type="ECO:0000256" key="2">
    <source>
        <dbReference type="ARBA" id="ARBA00022472"/>
    </source>
</evidence>
<protein>
    <submittedName>
        <fullName evidence="4">Uncharacterized protein</fullName>
    </submittedName>
</protein>
<keyword evidence="3" id="KW-0809">Transit peptide</keyword>